<dbReference type="KEGG" id="serq:CWC46_19870"/>
<sequence>MGFSYGLIPGRNQHDVLDALSTGLVRTNVSWVLDAKIIIVTHHNNLILVFNHPITVAGRTNRRSELIQFPFRC</sequence>
<accession>A0A2I5TBC7</accession>
<organism evidence="2 3">
    <name type="scientific">Serratia sp. (strain ATCC 39006)</name>
    <name type="common">Prodigiosinella confusarubida</name>
    <dbReference type="NCBI Taxonomy" id="104623"/>
    <lineage>
        <taxon>Bacteria</taxon>
        <taxon>Pseudomonadati</taxon>
        <taxon>Pseudomonadota</taxon>
        <taxon>Gammaproteobacteria</taxon>
        <taxon>Enterobacterales</taxon>
        <taxon>Pectobacteriaceae</taxon>
        <taxon>Prodigiosinella</taxon>
    </lineage>
</organism>
<evidence type="ECO:0000313" key="4">
    <source>
        <dbReference type="Proteomes" id="UP000233778"/>
    </source>
</evidence>
<dbReference type="EMBL" id="CP025084">
    <property type="protein sequence ID" value="AUH06182.1"/>
    <property type="molecule type" value="Genomic_DNA"/>
</dbReference>
<gene>
    <name evidence="1" type="ORF">CWC46_19870</name>
    <name evidence="2" type="ORF">Ser39006_019870</name>
</gene>
<proteinExistence type="predicted"/>
<dbReference type="KEGG" id="sera:Ser39006_019870"/>
<protein>
    <submittedName>
        <fullName evidence="2">Uncharacterized protein</fullName>
    </submittedName>
</protein>
<reference evidence="2" key="2">
    <citation type="submission" date="2013-09" db="EMBL/GenBank/DDBJ databases">
        <authorList>
            <person name="Wang G."/>
            <person name="Yang Y."/>
            <person name="Su Y."/>
        </authorList>
    </citation>
    <scope>NUCLEOTIDE SEQUENCE</scope>
    <source>
        <strain evidence="2">ATCC 39006</strain>
    </source>
</reference>
<dbReference type="EMBL" id="CP025085">
    <property type="protein sequence ID" value="AUH01859.1"/>
    <property type="molecule type" value="Genomic_DNA"/>
</dbReference>
<reference evidence="2 3" key="1">
    <citation type="journal article" date="2013" name="Genome Announc.">
        <title>Draft genome sequence of Serratia sp. strain ATCC 39006, a model bacterium for analysis of the biosynthesis and regulation of prodigiosin, a carbapenem, and gas vesicles.</title>
        <authorList>
            <person name="Fineran P.C."/>
            <person name="Iglesias Cans M.C."/>
            <person name="Ramsay J.P."/>
            <person name="Wilf N.M."/>
            <person name="Cossyleon D."/>
            <person name="McNeil M.B."/>
            <person name="Williamson N.R."/>
            <person name="Monson R.E."/>
            <person name="Becher S.A."/>
            <person name="Stanton J.A."/>
            <person name="Brugger K."/>
            <person name="Brown S.D."/>
            <person name="Salmond G.P."/>
        </authorList>
    </citation>
    <scope>NUCLEOTIDE SEQUENCE [LARGE SCALE GENOMIC DNA]</scope>
    <source>
        <strain evidence="2">ATCC 39006</strain>
        <strain evidence="3">ATCC 39006 / SC 11482</strain>
    </source>
</reference>
<dbReference type="AlphaFoldDB" id="A0A2I5TBC7"/>
<dbReference type="Proteomes" id="UP000017700">
    <property type="component" value="Chromosome"/>
</dbReference>
<evidence type="ECO:0000313" key="1">
    <source>
        <dbReference type="EMBL" id="AUH01859.1"/>
    </source>
</evidence>
<dbReference type="Proteomes" id="UP000233778">
    <property type="component" value="Chromosome"/>
</dbReference>
<name>A0A2I5TBC7_SERS3</name>
<evidence type="ECO:0000313" key="2">
    <source>
        <dbReference type="EMBL" id="AUH06182.1"/>
    </source>
</evidence>
<reference evidence="2" key="4">
    <citation type="submission" date="2017-11" db="EMBL/GenBank/DDBJ databases">
        <title>Complete genome sequence of Serratia sp. ATCC 39006.</title>
        <authorList>
            <person name="Hampton H.G."/>
            <person name="Jackson S.A."/>
            <person name="Jauregui R."/>
            <person name="Poulter G.T.M."/>
            <person name="Salmond G.P.C."/>
            <person name="Fineran P.C."/>
        </authorList>
    </citation>
    <scope>NUCLEOTIDE SEQUENCE</scope>
    <source>
        <strain evidence="2">ATCC 39006</strain>
    </source>
</reference>
<reference evidence="1 4" key="3">
    <citation type="submission" date="2017-11" db="EMBL/GenBank/DDBJ databases">
        <title>Complete genome sequence of Serratia sp. ATCC 39006 LacA.</title>
        <authorList>
            <person name="Hampton H.G."/>
            <person name="Jackson S.A."/>
            <person name="Jauregui R."/>
            <person name="Poulter G.T.M."/>
            <person name="Salmond G.P.C."/>
            <person name="Fineran P.C."/>
        </authorList>
    </citation>
    <scope>NUCLEOTIDE SEQUENCE [LARGE SCALE GENOMIC DNA]</scope>
    <source>
        <strain evidence="1 4">ATCC 39006</strain>
    </source>
</reference>
<keyword evidence="3" id="KW-1185">Reference proteome</keyword>
<evidence type="ECO:0000313" key="3">
    <source>
        <dbReference type="Proteomes" id="UP000017700"/>
    </source>
</evidence>